<dbReference type="SUPFAM" id="SSF51905">
    <property type="entry name" value="FAD/NAD(P)-binding domain"/>
    <property type="match status" value="1"/>
</dbReference>
<dbReference type="RefSeq" id="WP_092221782.1">
    <property type="nucleotide sequence ID" value="NZ_FNJI01000009.1"/>
</dbReference>
<keyword evidence="2" id="KW-0472">Membrane</keyword>
<evidence type="ECO:0000313" key="4">
    <source>
        <dbReference type="EMBL" id="SDP05312.1"/>
    </source>
</evidence>
<evidence type="ECO:0000256" key="1">
    <source>
        <dbReference type="ARBA" id="ARBA00023002"/>
    </source>
</evidence>
<dbReference type="EMBL" id="FNJI01000009">
    <property type="protein sequence ID" value="SDP05312.1"/>
    <property type="molecule type" value="Genomic_DNA"/>
</dbReference>
<proteinExistence type="predicted"/>
<dbReference type="PANTHER" id="PTHR13847:SF289">
    <property type="entry name" value="GLYCINE OXIDASE"/>
    <property type="match status" value="1"/>
</dbReference>
<dbReference type="Gene3D" id="3.30.9.10">
    <property type="entry name" value="D-Amino Acid Oxidase, subunit A, domain 2"/>
    <property type="match status" value="1"/>
</dbReference>
<feature type="transmembrane region" description="Helical" evidence="2">
    <location>
        <begin position="12"/>
        <end position="31"/>
    </location>
</feature>
<feature type="domain" description="FAD dependent oxidoreductase" evidence="3">
    <location>
        <begin position="14"/>
        <end position="351"/>
    </location>
</feature>
<keyword evidence="2" id="KW-1133">Transmembrane helix</keyword>
<gene>
    <name evidence="4" type="ORF">SAMN05660330_01704</name>
</gene>
<dbReference type="AlphaFoldDB" id="A0A1H0PJL3"/>
<dbReference type="PANTHER" id="PTHR13847">
    <property type="entry name" value="SARCOSINE DEHYDROGENASE-RELATED"/>
    <property type="match status" value="1"/>
</dbReference>
<sequence length="378" mass="41466">MTRSRSKSIPDHEIIIVGGGICGAAVAYGLAARGCRVTLIDAPTRTNMASRANVGLIWCQSKFLHLPDYARWGFHSARLFPELTRELQKISGIEIPVHYRGGIIACLGEGEYDTRREYIENLGQVLDSYPGGMISRGELEKKLPHIKFGKEVSGAAWCEEDGIIEPLALLRAFKVAFSKLGGTFIETVAYEVQPRNGGFLVITEQGPLNCERVVLAAGLANRRLARFALPELPVYADKGQVLLVERMPYVMPIPVLGVSQTFGGTVIIGFRHEFSGHDTGIVPEDVATEGIWATRVWPELGKKRLIRAWSGLRVMPEDKQAIYSTLPGHPRAFLLNTHSAVTLAAAHARYLPDFIVGAGLPDVAASMTLKRFGYDCQL</sequence>
<name>A0A1H0PJL3_9BACT</name>
<protein>
    <submittedName>
        <fullName evidence="4">Glycine/D-amino acid oxidase</fullName>
    </submittedName>
</protein>
<dbReference type="SUPFAM" id="SSF54373">
    <property type="entry name" value="FAD-linked reductases, C-terminal domain"/>
    <property type="match status" value="1"/>
</dbReference>
<keyword evidence="2" id="KW-0812">Transmembrane</keyword>
<dbReference type="Gene3D" id="3.50.50.60">
    <property type="entry name" value="FAD/NAD(P)-binding domain"/>
    <property type="match status" value="1"/>
</dbReference>
<dbReference type="GO" id="GO:0005737">
    <property type="term" value="C:cytoplasm"/>
    <property type="evidence" value="ECO:0007669"/>
    <property type="project" value="TreeGrafter"/>
</dbReference>
<dbReference type="GO" id="GO:0016491">
    <property type="term" value="F:oxidoreductase activity"/>
    <property type="evidence" value="ECO:0007669"/>
    <property type="project" value="UniProtKB-KW"/>
</dbReference>
<evidence type="ECO:0000256" key="2">
    <source>
        <dbReference type="SAM" id="Phobius"/>
    </source>
</evidence>
<dbReference type="Pfam" id="PF01266">
    <property type="entry name" value="DAO"/>
    <property type="match status" value="1"/>
</dbReference>
<dbReference type="Proteomes" id="UP000199073">
    <property type="component" value="Unassembled WGS sequence"/>
</dbReference>
<evidence type="ECO:0000313" key="5">
    <source>
        <dbReference type="Proteomes" id="UP000199073"/>
    </source>
</evidence>
<evidence type="ECO:0000259" key="3">
    <source>
        <dbReference type="Pfam" id="PF01266"/>
    </source>
</evidence>
<accession>A0A1H0PJL3</accession>
<reference evidence="4 5" key="1">
    <citation type="submission" date="2016-10" db="EMBL/GenBank/DDBJ databases">
        <authorList>
            <person name="de Groot N.N."/>
        </authorList>
    </citation>
    <scope>NUCLEOTIDE SEQUENCE [LARGE SCALE GENOMIC DNA]</scope>
    <source>
        <strain evidence="4 5">DSM 12130</strain>
    </source>
</reference>
<keyword evidence="5" id="KW-1185">Reference proteome</keyword>
<dbReference type="OrthoDB" id="5366046at2"/>
<dbReference type="InterPro" id="IPR006076">
    <property type="entry name" value="FAD-dep_OxRdtase"/>
</dbReference>
<keyword evidence="1" id="KW-0560">Oxidoreductase</keyword>
<dbReference type="InterPro" id="IPR036188">
    <property type="entry name" value="FAD/NAD-bd_sf"/>
</dbReference>
<dbReference type="STRING" id="91360.SAMN05660330_01704"/>
<organism evidence="4 5">
    <name type="scientific">Desulforhopalus singaporensis</name>
    <dbReference type="NCBI Taxonomy" id="91360"/>
    <lineage>
        <taxon>Bacteria</taxon>
        <taxon>Pseudomonadati</taxon>
        <taxon>Thermodesulfobacteriota</taxon>
        <taxon>Desulfobulbia</taxon>
        <taxon>Desulfobulbales</taxon>
        <taxon>Desulfocapsaceae</taxon>
        <taxon>Desulforhopalus</taxon>
    </lineage>
</organism>